<feature type="transmembrane region" description="Helical" evidence="2">
    <location>
        <begin position="70"/>
        <end position="90"/>
    </location>
</feature>
<sequence length="251" mass="27580">MTPATQDCGPLPSMADVSSDTVTQTTHEATTTAAAIAVGTALTPATRLLGECNINRRFCPFQWTSRVTTLLGSIMYILAIPLYLCTFLCGDYRDTQSDKNGPIESKEIEWKDRRPTVVKYIPSALAIAAAIVSFVWFGFQDRLKDFTYNSEQVTRKLREGIPLIFEEILSQLVKSTRSSPLNVFICGLIIAGPMLVAKDTLEDLADERGCTGKSSRALKDLEKGRGIIERQLAGATTSATNTRNNLPYQAF</sequence>
<gene>
    <name evidence="3" type="ORF">L211DRAFT_864986</name>
</gene>
<dbReference type="Proteomes" id="UP000267821">
    <property type="component" value="Unassembled WGS sequence"/>
</dbReference>
<protein>
    <submittedName>
        <fullName evidence="3">Uncharacterized protein</fullName>
    </submittedName>
</protein>
<keyword evidence="2" id="KW-0812">Transmembrane</keyword>
<feature type="region of interest" description="Disordered" evidence="1">
    <location>
        <begin position="1"/>
        <end position="24"/>
    </location>
</feature>
<proteinExistence type="predicted"/>
<evidence type="ECO:0000256" key="2">
    <source>
        <dbReference type="SAM" id="Phobius"/>
    </source>
</evidence>
<evidence type="ECO:0000256" key="1">
    <source>
        <dbReference type="SAM" id="MobiDB-lite"/>
    </source>
</evidence>
<name>A0A3N4LZZ8_9PEZI</name>
<accession>A0A3N4LZZ8</accession>
<organism evidence="3 4">
    <name type="scientific">Terfezia boudieri ATCC MYA-4762</name>
    <dbReference type="NCBI Taxonomy" id="1051890"/>
    <lineage>
        <taxon>Eukaryota</taxon>
        <taxon>Fungi</taxon>
        <taxon>Dikarya</taxon>
        <taxon>Ascomycota</taxon>
        <taxon>Pezizomycotina</taxon>
        <taxon>Pezizomycetes</taxon>
        <taxon>Pezizales</taxon>
        <taxon>Pezizaceae</taxon>
        <taxon>Terfezia</taxon>
    </lineage>
</organism>
<dbReference type="EMBL" id="ML121529">
    <property type="protein sequence ID" value="RPB28387.1"/>
    <property type="molecule type" value="Genomic_DNA"/>
</dbReference>
<dbReference type="InParanoid" id="A0A3N4LZZ8"/>
<keyword evidence="2" id="KW-0472">Membrane</keyword>
<reference evidence="3 4" key="1">
    <citation type="journal article" date="2018" name="Nat. Ecol. Evol.">
        <title>Pezizomycetes genomes reveal the molecular basis of ectomycorrhizal truffle lifestyle.</title>
        <authorList>
            <person name="Murat C."/>
            <person name="Payen T."/>
            <person name="Noel B."/>
            <person name="Kuo A."/>
            <person name="Morin E."/>
            <person name="Chen J."/>
            <person name="Kohler A."/>
            <person name="Krizsan K."/>
            <person name="Balestrini R."/>
            <person name="Da Silva C."/>
            <person name="Montanini B."/>
            <person name="Hainaut M."/>
            <person name="Levati E."/>
            <person name="Barry K.W."/>
            <person name="Belfiori B."/>
            <person name="Cichocki N."/>
            <person name="Clum A."/>
            <person name="Dockter R.B."/>
            <person name="Fauchery L."/>
            <person name="Guy J."/>
            <person name="Iotti M."/>
            <person name="Le Tacon F."/>
            <person name="Lindquist E.A."/>
            <person name="Lipzen A."/>
            <person name="Malagnac F."/>
            <person name="Mello A."/>
            <person name="Molinier V."/>
            <person name="Miyauchi S."/>
            <person name="Poulain J."/>
            <person name="Riccioni C."/>
            <person name="Rubini A."/>
            <person name="Sitrit Y."/>
            <person name="Splivallo R."/>
            <person name="Traeger S."/>
            <person name="Wang M."/>
            <person name="Zifcakova L."/>
            <person name="Wipf D."/>
            <person name="Zambonelli A."/>
            <person name="Paolocci F."/>
            <person name="Nowrousian M."/>
            <person name="Ottonello S."/>
            <person name="Baldrian P."/>
            <person name="Spatafora J.W."/>
            <person name="Henrissat B."/>
            <person name="Nagy L.G."/>
            <person name="Aury J.M."/>
            <person name="Wincker P."/>
            <person name="Grigoriev I.V."/>
            <person name="Bonfante P."/>
            <person name="Martin F.M."/>
        </authorList>
    </citation>
    <scope>NUCLEOTIDE SEQUENCE [LARGE SCALE GENOMIC DNA]</scope>
    <source>
        <strain evidence="3 4">ATCC MYA-4762</strain>
    </source>
</reference>
<dbReference type="OrthoDB" id="10346121at2759"/>
<dbReference type="AlphaFoldDB" id="A0A3N4LZZ8"/>
<feature type="transmembrane region" description="Helical" evidence="2">
    <location>
        <begin position="120"/>
        <end position="139"/>
    </location>
</feature>
<evidence type="ECO:0000313" key="4">
    <source>
        <dbReference type="Proteomes" id="UP000267821"/>
    </source>
</evidence>
<keyword evidence="2" id="KW-1133">Transmembrane helix</keyword>
<evidence type="ECO:0000313" key="3">
    <source>
        <dbReference type="EMBL" id="RPB28387.1"/>
    </source>
</evidence>
<keyword evidence="4" id="KW-1185">Reference proteome</keyword>